<accession>A0A1L8CXU3</accession>
<keyword evidence="1" id="KW-0175">Coiled coil</keyword>
<dbReference type="Proteomes" id="UP000187485">
    <property type="component" value="Unassembled WGS sequence"/>
</dbReference>
<dbReference type="OrthoDB" id="1690557at2"/>
<protein>
    <recommendedName>
        <fullName evidence="4">ATPase</fullName>
    </recommendedName>
</protein>
<comment type="caution">
    <text evidence="2">The sequence shown here is derived from an EMBL/GenBank/DDBJ whole genome shotgun (WGS) entry which is preliminary data.</text>
</comment>
<feature type="coiled-coil region" evidence="1">
    <location>
        <begin position="55"/>
        <end position="140"/>
    </location>
</feature>
<name>A0A1L8CXU3_9THEO</name>
<dbReference type="EMBL" id="BDJK01000055">
    <property type="protein sequence ID" value="GAV23701.1"/>
    <property type="molecule type" value="Genomic_DNA"/>
</dbReference>
<dbReference type="STRING" id="870242.cpu_22110"/>
<dbReference type="RefSeq" id="WP_075860090.1">
    <property type="nucleotide sequence ID" value="NZ_BDJK01000055.1"/>
</dbReference>
<gene>
    <name evidence="2" type="ORF">cpu_22110</name>
</gene>
<dbReference type="AlphaFoldDB" id="A0A1L8CXU3"/>
<evidence type="ECO:0000313" key="3">
    <source>
        <dbReference type="Proteomes" id="UP000187485"/>
    </source>
</evidence>
<evidence type="ECO:0000313" key="2">
    <source>
        <dbReference type="EMBL" id="GAV23701.1"/>
    </source>
</evidence>
<keyword evidence="3" id="KW-1185">Reference proteome</keyword>
<reference evidence="3" key="1">
    <citation type="submission" date="2016-12" db="EMBL/GenBank/DDBJ databases">
        <title>Draft Genome Sequences od Carboxydothermus pertinax and islandicus, Hydrogenogenic Carboxydotrophic Bacteria.</title>
        <authorList>
            <person name="Fukuyama Y."/>
            <person name="Ohmae K."/>
            <person name="Yoneda Y."/>
            <person name="Yoshida T."/>
            <person name="Sako Y."/>
        </authorList>
    </citation>
    <scope>NUCLEOTIDE SEQUENCE [LARGE SCALE GENOMIC DNA]</scope>
    <source>
        <strain evidence="3">Ug1</strain>
    </source>
</reference>
<proteinExistence type="predicted"/>
<evidence type="ECO:0000256" key="1">
    <source>
        <dbReference type="SAM" id="Coils"/>
    </source>
</evidence>
<organism evidence="2 3">
    <name type="scientific">Carboxydothermus pertinax</name>
    <dbReference type="NCBI Taxonomy" id="870242"/>
    <lineage>
        <taxon>Bacteria</taxon>
        <taxon>Bacillati</taxon>
        <taxon>Bacillota</taxon>
        <taxon>Clostridia</taxon>
        <taxon>Thermoanaerobacterales</taxon>
        <taxon>Thermoanaerobacteraceae</taxon>
        <taxon>Carboxydothermus</taxon>
    </lineage>
</organism>
<evidence type="ECO:0008006" key="4">
    <source>
        <dbReference type="Google" id="ProtNLM"/>
    </source>
</evidence>
<sequence length="146" mass="16818">MDVLKILEEFEEKINDSPKIPLTGKVLIDEEELFLFIDKIRSVLPEEISKAKGILETRENLLNKARNEAEEILERAKLQGEKWLSESEMIKIAEERAREILNKANNTANELKISARQYAIEILEKMATNLNNALQEVTKGIEELKK</sequence>